<dbReference type="HOGENOM" id="CLU_076276_2_2_6"/>
<dbReference type="EMBL" id="CP001600">
    <property type="protein sequence ID" value="ACR68499.1"/>
    <property type="molecule type" value="Genomic_DNA"/>
</dbReference>
<dbReference type="AlphaFoldDB" id="C5BCP4"/>
<dbReference type="PATRIC" id="fig|634503.3.peg.1178"/>
<gene>
    <name evidence="1" type="ordered locus">NT01EI_1302</name>
</gene>
<evidence type="ECO:0000313" key="2">
    <source>
        <dbReference type="Proteomes" id="UP000001485"/>
    </source>
</evidence>
<dbReference type="GO" id="GO:0006313">
    <property type="term" value="P:DNA transposition"/>
    <property type="evidence" value="ECO:0007669"/>
    <property type="project" value="InterPro"/>
</dbReference>
<name>C5BCP4_EDWI9</name>
<sequence length="103" mass="12303">MHTTPQQMAFWCYRFGPRTYDIFRELLILLTSFNLGMIASDDWVRYAREFPKEMPLIGKIFTQRIVHNNLILCTRIQRLNRKTSSAKINGKSIGTFIEKYMFY</sequence>
<organism evidence="1 2">
    <name type="scientific">Edwardsiella ictaluri (strain 93-146)</name>
    <dbReference type="NCBI Taxonomy" id="634503"/>
    <lineage>
        <taxon>Bacteria</taxon>
        <taxon>Pseudomonadati</taxon>
        <taxon>Pseudomonadota</taxon>
        <taxon>Gammaproteobacteria</taxon>
        <taxon>Enterobacterales</taxon>
        <taxon>Hafniaceae</taxon>
        <taxon>Edwardsiella</taxon>
    </lineage>
</organism>
<dbReference type="GO" id="GO:0004803">
    <property type="term" value="F:transposase activity"/>
    <property type="evidence" value="ECO:0007669"/>
    <property type="project" value="InterPro"/>
</dbReference>
<accession>C5BCP4</accession>
<dbReference type="Pfam" id="PF03400">
    <property type="entry name" value="DDE_Tnp_IS1"/>
    <property type="match status" value="1"/>
</dbReference>
<dbReference type="InterPro" id="IPR005063">
    <property type="entry name" value="Transposase_27"/>
</dbReference>
<protein>
    <submittedName>
        <fullName evidence="1">IS1 transposase</fullName>
    </submittedName>
</protein>
<dbReference type="GO" id="GO:0003677">
    <property type="term" value="F:DNA binding"/>
    <property type="evidence" value="ECO:0007669"/>
    <property type="project" value="InterPro"/>
</dbReference>
<dbReference type="Proteomes" id="UP000001485">
    <property type="component" value="Chromosome"/>
</dbReference>
<reference evidence="2" key="1">
    <citation type="submission" date="2009-03" db="EMBL/GenBank/DDBJ databases">
        <title>Complete genome sequence of Edwardsiella ictaluri 93-146.</title>
        <authorList>
            <person name="Williams M.L."/>
            <person name="Gillaspy A.F."/>
            <person name="Dyer D.W."/>
            <person name="Thune R.L."/>
            <person name="Waldbieser G.C."/>
            <person name="Schuster S.C."/>
            <person name="Gipson J."/>
            <person name="Zaitshik J."/>
            <person name="Landry C."/>
            <person name="Lawrence M.L."/>
        </authorList>
    </citation>
    <scope>NUCLEOTIDE SEQUENCE [LARGE SCALE GENOMIC DNA]</scope>
    <source>
        <strain evidence="2">93-146</strain>
    </source>
</reference>
<reference evidence="1 2" key="2">
    <citation type="journal article" date="2012" name="J. Bacteriol.">
        <title>Genome Sequence of Edwardsiella ictaluri 93-146, a Strain Associated with a Natural Channel Catfish Outbreak of Enteric Septicemia of Catfish.</title>
        <authorList>
            <person name="Williams M.L."/>
            <person name="Gillaspy A.F."/>
            <person name="Dyer D.W."/>
            <person name="Thune R.L."/>
            <person name="Waldbieser G.C."/>
            <person name="Schuster S.C."/>
            <person name="Gipson J."/>
            <person name="Zaitshik J."/>
            <person name="Landry C."/>
            <person name="Banes M.M."/>
            <person name="Lawrence M.L."/>
        </authorList>
    </citation>
    <scope>NUCLEOTIDE SEQUENCE [LARGE SCALE GENOMIC DNA]</scope>
    <source>
        <strain evidence="1 2">93-146</strain>
    </source>
</reference>
<proteinExistence type="predicted"/>
<evidence type="ECO:0000313" key="1">
    <source>
        <dbReference type="EMBL" id="ACR68499.1"/>
    </source>
</evidence>
<dbReference type="KEGG" id="eic:NT01EI_1302"/>